<evidence type="ECO:0008006" key="5">
    <source>
        <dbReference type="Google" id="ProtNLM"/>
    </source>
</evidence>
<dbReference type="InterPro" id="IPR026983">
    <property type="entry name" value="DHC"/>
</dbReference>
<dbReference type="FunFam" id="3.40.50.300:FF:000153">
    <property type="entry name" value="Dynein axonemal heavy chain 1"/>
    <property type="match status" value="1"/>
</dbReference>
<dbReference type="GO" id="GO:0051959">
    <property type="term" value="F:dynein light intermediate chain binding"/>
    <property type="evidence" value="ECO:0007669"/>
    <property type="project" value="InterPro"/>
</dbReference>
<feature type="domain" description="Dynein heavy chain region D6 P-loop" evidence="1">
    <location>
        <begin position="28"/>
        <end position="140"/>
    </location>
</feature>
<dbReference type="Pfam" id="PF18198">
    <property type="entry name" value="AAA_lid_11"/>
    <property type="match status" value="1"/>
</dbReference>
<accession>A0A7S0ST93</accession>
<name>A0A7S0ST93_9STRA</name>
<evidence type="ECO:0000259" key="2">
    <source>
        <dbReference type="Pfam" id="PF18198"/>
    </source>
</evidence>
<gene>
    <name evidence="4" type="ORF">CNEB1095_LOCUS189</name>
</gene>
<dbReference type="Pfam" id="PF03028">
    <property type="entry name" value="Dynein_heavy"/>
    <property type="match status" value="1"/>
</dbReference>
<reference evidence="4" key="1">
    <citation type="submission" date="2021-01" db="EMBL/GenBank/DDBJ databases">
        <authorList>
            <person name="Corre E."/>
            <person name="Pelletier E."/>
            <person name="Niang G."/>
            <person name="Scheremetjew M."/>
            <person name="Finn R."/>
            <person name="Kale V."/>
            <person name="Holt S."/>
            <person name="Cochrane G."/>
            <person name="Meng A."/>
            <person name="Brown T."/>
            <person name="Cohen L."/>
        </authorList>
    </citation>
    <scope>NUCLEOTIDE SEQUENCE</scope>
    <source>
        <strain evidence="4">UTEXLB2642</strain>
    </source>
</reference>
<dbReference type="InterPro" id="IPR004273">
    <property type="entry name" value="Dynein_heavy_D6_P-loop"/>
</dbReference>
<feature type="domain" description="Dynein heavy chain C-terminal" evidence="3">
    <location>
        <begin position="324"/>
        <end position="638"/>
    </location>
</feature>
<dbReference type="Gene3D" id="3.10.490.20">
    <property type="match status" value="1"/>
</dbReference>
<evidence type="ECO:0000259" key="1">
    <source>
        <dbReference type="Pfam" id="PF03028"/>
    </source>
</evidence>
<protein>
    <recommendedName>
        <fullName evidence="5">Dynein heavy chain</fullName>
    </recommendedName>
</protein>
<sequence>MFIIDTLGEKYIQPPVIDYQRIYNQSSCNMPMVFILSPGADPQADIQKFCDEMSMTNRFKFIALGQGQGPIAEVLLETGIKRGHWVLLQNCHLLTSWLKTLEKILNEMKDTPHKDFRLWLTTEPTDKFPLGILQKSLKVVTEPPDGLKLNMKAIYSKLSNDVLDECPHHAYKSCLFVLAYLHAVVLERRKYGKIGWNVNYDFNESDYIISRKLISLYLLKSHEDNDEYIPWNSLKYLIGSAMYGGRVSDDMDRRILTTYLEEYMGDFLFDNCNIFLFSNVGYNYNLPANSDLENYQQIIEDYPLTNSPAVFGLHPNAEIGYYTNAVKSMWIDLISLQPRRSGSNEGISREDYISNTASDIYNKIPLTSLDIGSYDIIQTRTLLLKQNSMIDKTLDNVITPCQVVLLQELERWNNLVRRMAISLQDLKRALIGEIGMSDELDSLGDSLYNGFVPSLWRKLAPDTQKPLSSWMNHYTLRYKQYDSWIKKGEPLIMWLSGLHIPESYLTALVQTTCRKKNWPLDKSTLYTMVTKYTNINSKSIPLLESGCYVHGLYLEGAGWDIDKSSLCLQSPKVLVTELPIMQVIPIEGSKLKLHNTFKTPVYVTQNRRNAMGVGLVFEADLATSDHSSHWVLQGVALSLNIDT</sequence>
<dbReference type="PANTHER" id="PTHR22878:SF63">
    <property type="entry name" value="DYNEIN AXONEMAL HEAVY CHAIN 10"/>
    <property type="match status" value="1"/>
</dbReference>
<dbReference type="InterPro" id="IPR042219">
    <property type="entry name" value="AAA_lid_11_sf"/>
</dbReference>
<dbReference type="PANTHER" id="PTHR22878">
    <property type="entry name" value="DYNEIN HEAVY CHAIN 6, AXONEMAL-LIKE-RELATED"/>
    <property type="match status" value="1"/>
</dbReference>
<feature type="domain" description="Dynein heavy chain AAA lid" evidence="2">
    <location>
        <begin position="172"/>
        <end position="317"/>
    </location>
</feature>
<dbReference type="Pfam" id="PF18199">
    <property type="entry name" value="Dynein_C"/>
    <property type="match status" value="1"/>
</dbReference>
<proteinExistence type="predicted"/>
<dbReference type="InterPro" id="IPR041228">
    <property type="entry name" value="Dynein_C"/>
</dbReference>
<dbReference type="GO" id="GO:0008569">
    <property type="term" value="F:minus-end-directed microtubule motor activity"/>
    <property type="evidence" value="ECO:0007669"/>
    <property type="project" value="InterPro"/>
</dbReference>
<dbReference type="GO" id="GO:0045505">
    <property type="term" value="F:dynein intermediate chain binding"/>
    <property type="evidence" value="ECO:0007669"/>
    <property type="project" value="InterPro"/>
</dbReference>
<dbReference type="GO" id="GO:0007018">
    <property type="term" value="P:microtubule-based movement"/>
    <property type="evidence" value="ECO:0007669"/>
    <property type="project" value="InterPro"/>
</dbReference>
<dbReference type="Gene3D" id="1.20.1270.280">
    <property type="match status" value="1"/>
</dbReference>
<organism evidence="4">
    <name type="scientific">Chromulina nebulosa</name>
    <dbReference type="NCBI Taxonomy" id="96789"/>
    <lineage>
        <taxon>Eukaryota</taxon>
        <taxon>Sar</taxon>
        <taxon>Stramenopiles</taxon>
        <taxon>Ochrophyta</taxon>
        <taxon>Chrysophyceae</taxon>
        <taxon>Chromulinales</taxon>
        <taxon>Chromulinaceae</taxon>
        <taxon>Chromulina</taxon>
    </lineage>
</organism>
<dbReference type="Gene3D" id="1.10.8.720">
    <property type="entry name" value="Region D6 of dynein motor"/>
    <property type="match status" value="1"/>
</dbReference>
<dbReference type="FunFam" id="1.20.1270.280:FF:000005">
    <property type="entry name" value="Dynein axonemal heavy chain 10"/>
    <property type="match status" value="1"/>
</dbReference>
<dbReference type="AlphaFoldDB" id="A0A7S0ST93"/>
<dbReference type="FunFam" id="3.10.490.20:FF:000006">
    <property type="entry name" value="Dynein axonemal heavy chain 10"/>
    <property type="match status" value="1"/>
</dbReference>
<dbReference type="InterPro" id="IPR041658">
    <property type="entry name" value="AAA_lid_11"/>
</dbReference>
<dbReference type="GO" id="GO:0030286">
    <property type="term" value="C:dynein complex"/>
    <property type="evidence" value="ECO:0007669"/>
    <property type="project" value="InterPro"/>
</dbReference>
<dbReference type="EMBL" id="HBFD01000286">
    <property type="protein sequence ID" value="CAD8713092.1"/>
    <property type="molecule type" value="Transcribed_RNA"/>
</dbReference>
<dbReference type="Gene3D" id="3.40.50.300">
    <property type="entry name" value="P-loop containing nucleotide triphosphate hydrolases"/>
    <property type="match status" value="1"/>
</dbReference>
<dbReference type="FunFam" id="1.10.8.720:FF:000005">
    <property type="entry name" value="Dynein axonemal heavy chain 10"/>
    <property type="match status" value="1"/>
</dbReference>
<evidence type="ECO:0000259" key="3">
    <source>
        <dbReference type="Pfam" id="PF18199"/>
    </source>
</evidence>
<evidence type="ECO:0000313" key="4">
    <source>
        <dbReference type="EMBL" id="CAD8713092.1"/>
    </source>
</evidence>
<dbReference type="InterPro" id="IPR027417">
    <property type="entry name" value="P-loop_NTPase"/>
</dbReference>
<dbReference type="InterPro" id="IPR043160">
    <property type="entry name" value="Dynein_C_barrel"/>
</dbReference>